<dbReference type="EMBL" id="DS917729">
    <property type="protein sequence ID" value="EEC17092.1"/>
    <property type="molecule type" value="Genomic_DNA"/>
</dbReference>
<keyword evidence="3 7" id="KW-0812">Transmembrane</keyword>
<dbReference type="NCBIfam" id="TIGR00813">
    <property type="entry name" value="sss"/>
    <property type="match status" value="1"/>
</dbReference>
<evidence type="ECO:0000313" key="10">
    <source>
        <dbReference type="Proteomes" id="UP000001555"/>
    </source>
</evidence>
<feature type="transmembrane region" description="Helical" evidence="7">
    <location>
        <begin position="423"/>
        <end position="444"/>
    </location>
</feature>
<dbReference type="Gene3D" id="1.20.1730.10">
    <property type="entry name" value="Sodium/glucose cotransporter"/>
    <property type="match status" value="1"/>
</dbReference>
<evidence type="ECO:0000256" key="2">
    <source>
        <dbReference type="ARBA" id="ARBA00006434"/>
    </source>
</evidence>
<gene>
    <name evidence="8" type="ORF">IscW_ISCW012233</name>
</gene>
<dbReference type="EMBL" id="ABJB010559622">
    <property type="status" value="NOT_ANNOTATED_CDS"/>
    <property type="molecule type" value="Genomic_DNA"/>
</dbReference>
<dbReference type="VEuPathDB" id="VectorBase:ISCI012233"/>
<feature type="transmembrane region" description="Helical" evidence="7">
    <location>
        <begin position="314"/>
        <end position="335"/>
    </location>
</feature>
<comment type="subcellular location">
    <subcellularLocation>
        <location evidence="1">Membrane</location>
        <topology evidence="1">Multi-pass membrane protein</topology>
    </subcellularLocation>
</comment>
<keyword evidence="5 7" id="KW-0472">Membrane</keyword>
<dbReference type="HOGENOM" id="CLU_018808_9_2_1"/>
<dbReference type="EMBL" id="ABJB010010737">
    <property type="status" value="NOT_ANNOTATED_CDS"/>
    <property type="molecule type" value="Genomic_DNA"/>
</dbReference>
<accession>B7QE20</accession>
<dbReference type="PROSITE" id="PS50283">
    <property type="entry name" value="NA_SOLUT_SYMP_3"/>
    <property type="match status" value="1"/>
</dbReference>
<dbReference type="Pfam" id="PF00474">
    <property type="entry name" value="SSF"/>
    <property type="match status" value="1"/>
</dbReference>
<evidence type="ECO:0000256" key="6">
    <source>
        <dbReference type="RuleBase" id="RU362091"/>
    </source>
</evidence>
<name>B7QE20_IXOSC</name>
<dbReference type="EnsemblMetazoa" id="ISCW012233-RA">
    <property type="protein sequence ID" value="ISCW012233-PA"/>
    <property type="gene ID" value="ISCW012233"/>
</dbReference>
<evidence type="ECO:0000256" key="4">
    <source>
        <dbReference type="ARBA" id="ARBA00022989"/>
    </source>
</evidence>
<dbReference type="STRING" id="6945.B7QE20"/>
<dbReference type="CDD" id="cd10329">
    <property type="entry name" value="SLC5sbd_SGLT1-like"/>
    <property type="match status" value="1"/>
</dbReference>
<evidence type="ECO:0000313" key="9">
    <source>
        <dbReference type="EnsemblMetazoa" id="ISCW012233-PA"/>
    </source>
</evidence>
<keyword evidence="10" id="KW-1185">Reference proteome</keyword>
<feature type="non-terminal residue" evidence="8">
    <location>
        <position position="1"/>
    </location>
</feature>
<feature type="transmembrane region" description="Helical" evidence="7">
    <location>
        <begin position="29"/>
        <end position="46"/>
    </location>
</feature>
<dbReference type="EMBL" id="ABJB010942766">
    <property type="status" value="NOT_ANNOTATED_CDS"/>
    <property type="molecule type" value="Genomic_DNA"/>
</dbReference>
<reference evidence="8 10" key="1">
    <citation type="submission" date="2008-03" db="EMBL/GenBank/DDBJ databases">
        <title>Annotation of Ixodes scapularis.</title>
        <authorList>
            <consortium name="Ixodes scapularis Genome Project Consortium"/>
            <person name="Caler E."/>
            <person name="Hannick L.I."/>
            <person name="Bidwell S."/>
            <person name="Joardar V."/>
            <person name="Thiagarajan M."/>
            <person name="Amedeo P."/>
            <person name="Galinsky K.J."/>
            <person name="Schobel S."/>
            <person name="Inman J."/>
            <person name="Hostetler J."/>
            <person name="Miller J."/>
            <person name="Hammond M."/>
            <person name="Megy K."/>
            <person name="Lawson D."/>
            <person name="Kodira C."/>
            <person name="Sutton G."/>
            <person name="Meyer J."/>
            <person name="Hill C.A."/>
            <person name="Birren B."/>
            <person name="Nene V."/>
            <person name="Collins F."/>
            <person name="Alarcon-Chaidez F."/>
            <person name="Wikel S."/>
            <person name="Strausberg R."/>
        </authorList>
    </citation>
    <scope>NUCLEOTIDE SEQUENCE [LARGE SCALE GENOMIC DNA]</scope>
    <source>
        <strain evidence="10">Wikel</strain>
        <strain evidence="8">Wikel colony</strain>
    </source>
</reference>
<comment type="similarity">
    <text evidence="2 6">Belongs to the sodium:solute symporter (SSF) (TC 2.A.21) family.</text>
</comment>
<dbReference type="GO" id="GO:0005886">
    <property type="term" value="C:plasma membrane"/>
    <property type="evidence" value="ECO:0000318"/>
    <property type="project" value="GO_Central"/>
</dbReference>
<dbReference type="PaxDb" id="6945-B7QE20"/>
<dbReference type="AlphaFoldDB" id="B7QE20"/>
<dbReference type="VEuPathDB" id="VectorBase:ISCW012233"/>
<evidence type="ECO:0000313" key="8">
    <source>
        <dbReference type="EMBL" id="EEC17092.1"/>
    </source>
</evidence>
<protein>
    <submittedName>
        <fullName evidence="8 9">Sodium/glucose cotransporter slc5a1,2,4, putative</fullName>
    </submittedName>
</protein>
<sequence length="606" mass="66306">EWRKGKGTTMSAVNSRNAFGKINLEPWDIVVVVTYFVAVIAVGIWSSWRSSRGSMSGYFLASRSMHWIPVGASLFASNIGSGHFVGLAGSGAASGIGIAGFELNALFVLILLGWFFVPVYVASGVYTMPEYLRKRFGGQRIRIYLSVLALLLSIFTKISADLFAGAIFIKQALGWNLYLSVCALLIVACLFTVAGGLSAVIWTDFVQTVLIVIGAFALMIMSLVEVGGYDQLMKAFATAEPTNASYARYTATNESCSKVPDNYNHLLRSPSDSELPWTGMVFGSVVCAIWYWCSDQVIVQRALSAKNMVHAKAGCVMAGYLKLLPMYLLVIPGMAARVLFPDLVACSSPERCREVCDNENGCTNIAYPLLVVKLMPVGARGMMLSVMLAALMSSLTSIFNSSSTIFTIDIWKKFRKNASEMELLIVGRTFVVVLVGVSIIWIPIIEVFPSSQLFHYIQGVTSYLAPPVCAVYVLAVSWKRINEPVSTIANKLWVVSLRECQLQCLNLSRSCTGAQRLWTIILSSEEIKFSMQLSRYQKPLFCICGVTSTQQKAEAEAANPLPRLSPAEEAHEAARSLEEHPLWGKVCNVNAVVLLVVASFVLGFYA</sequence>
<dbReference type="Proteomes" id="UP000001555">
    <property type="component" value="Unassembled WGS sequence"/>
</dbReference>
<proteinExistence type="inferred from homology"/>
<feature type="transmembrane region" description="Helical" evidence="7">
    <location>
        <begin position="456"/>
        <end position="475"/>
    </location>
</feature>
<feature type="transmembrane region" description="Helical" evidence="7">
    <location>
        <begin position="275"/>
        <end position="293"/>
    </location>
</feature>
<feature type="transmembrane region" description="Helical" evidence="7">
    <location>
        <begin position="382"/>
        <end position="411"/>
    </location>
</feature>
<feature type="transmembrane region" description="Helical" evidence="7">
    <location>
        <begin position="67"/>
        <end position="85"/>
    </location>
</feature>
<evidence type="ECO:0000256" key="5">
    <source>
        <dbReference type="ARBA" id="ARBA00023136"/>
    </source>
</evidence>
<dbReference type="InterPro" id="IPR038377">
    <property type="entry name" value="Na/Glc_symporter_sf"/>
</dbReference>
<dbReference type="VEuPathDB" id="VectorBase:ISCP_005013"/>
<dbReference type="PANTHER" id="PTHR11819:SF195">
    <property type="entry name" value="SODIUM_GLUCOSE COTRANSPORTER 4"/>
    <property type="match status" value="1"/>
</dbReference>
<dbReference type="InterPro" id="IPR001734">
    <property type="entry name" value="Na/solute_symporter"/>
</dbReference>
<keyword evidence="4 7" id="KW-1133">Transmembrane helix</keyword>
<evidence type="ECO:0000256" key="3">
    <source>
        <dbReference type="ARBA" id="ARBA00022692"/>
    </source>
</evidence>
<feature type="transmembrane region" description="Helical" evidence="7">
    <location>
        <begin position="143"/>
        <end position="169"/>
    </location>
</feature>
<dbReference type="PANTHER" id="PTHR11819">
    <property type="entry name" value="SOLUTE CARRIER FAMILY 5"/>
    <property type="match status" value="1"/>
</dbReference>
<organism>
    <name type="scientific">Ixodes scapularis</name>
    <name type="common">Black-legged tick</name>
    <name type="synonym">Deer tick</name>
    <dbReference type="NCBI Taxonomy" id="6945"/>
    <lineage>
        <taxon>Eukaryota</taxon>
        <taxon>Metazoa</taxon>
        <taxon>Ecdysozoa</taxon>
        <taxon>Arthropoda</taxon>
        <taxon>Chelicerata</taxon>
        <taxon>Arachnida</taxon>
        <taxon>Acari</taxon>
        <taxon>Parasitiformes</taxon>
        <taxon>Ixodida</taxon>
        <taxon>Ixodoidea</taxon>
        <taxon>Ixodidae</taxon>
        <taxon>Ixodinae</taxon>
        <taxon>Ixodes</taxon>
    </lineage>
</organism>
<feature type="transmembrane region" description="Helical" evidence="7">
    <location>
        <begin position="586"/>
        <end position="605"/>
    </location>
</feature>
<evidence type="ECO:0000256" key="1">
    <source>
        <dbReference type="ARBA" id="ARBA00004141"/>
    </source>
</evidence>
<feature type="transmembrane region" description="Helical" evidence="7">
    <location>
        <begin position="105"/>
        <end position="122"/>
    </location>
</feature>
<reference evidence="9" key="2">
    <citation type="submission" date="2020-05" db="UniProtKB">
        <authorList>
            <consortium name="EnsemblMetazoa"/>
        </authorList>
    </citation>
    <scope>IDENTIFICATION</scope>
    <source>
        <strain evidence="9">wikel</strain>
    </source>
</reference>
<dbReference type="EMBL" id="ABJB010111585">
    <property type="status" value="NOT_ANNOTATED_CDS"/>
    <property type="molecule type" value="Genomic_DNA"/>
</dbReference>
<dbReference type="EMBL" id="ABJB011107661">
    <property type="status" value="NOT_ANNOTATED_CDS"/>
    <property type="molecule type" value="Genomic_DNA"/>
</dbReference>
<dbReference type="OrthoDB" id="6132759at2759"/>
<feature type="transmembrane region" description="Helical" evidence="7">
    <location>
        <begin position="175"/>
        <end position="202"/>
    </location>
</feature>
<feature type="transmembrane region" description="Helical" evidence="7">
    <location>
        <begin position="209"/>
        <end position="229"/>
    </location>
</feature>
<evidence type="ECO:0000256" key="7">
    <source>
        <dbReference type="SAM" id="Phobius"/>
    </source>
</evidence>
<dbReference type="GO" id="GO:0005412">
    <property type="term" value="F:D-glucose:sodium symporter activity"/>
    <property type="evidence" value="ECO:0000318"/>
    <property type="project" value="GO_Central"/>
</dbReference>